<accession>A0A5C6CEB1</accession>
<keyword evidence="2" id="KW-1185">Reference proteome</keyword>
<proteinExistence type="predicted"/>
<name>A0A5C6CEB1_9BACT</name>
<dbReference type="EMBL" id="SJPT01000005">
    <property type="protein sequence ID" value="TWU22097.1"/>
    <property type="molecule type" value="Genomic_DNA"/>
</dbReference>
<dbReference type="AlphaFoldDB" id="A0A5C6CEB1"/>
<gene>
    <name evidence="1" type="ORF">Pla52o_31450</name>
</gene>
<organism evidence="1 2">
    <name type="scientific">Novipirellula galeiformis</name>
    <dbReference type="NCBI Taxonomy" id="2528004"/>
    <lineage>
        <taxon>Bacteria</taxon>
        <taxon>Pseudomonadati</taxon>
        <taxon>Planctomycetota</taxon>
        <taxon>Planctomycetia</taxon>
        <taxon>Pirellulales</taxon>
        <taxon>Pirellulaceae</taxon>
        <taxon>Novipirellula</taxon>
    </lineage>
</organism>
<comment type="caution">
    <text evidence="1">The sequence shown here is derived from an EMBL/GenBank/DDBJ whole genome shotgun (WGS) entry which is preliminary data.</text>
</comment>
<evidence type="ECO:0000313" key="1">
    <source>
        <dbReference type="EMBL" id="TWU22097.1"/>
    </source>
</evidence>
<reference evidence="1 2" key="1">
    <citation type="submission" date="2019-02" db="EMBL/GenBank/DDBJ databases">
        <title>Deep-cultivation of Planctomycetes and their phenomic and genomic characterization uncovers novel biology.</title>
        <authorList>
            <person name="Wiegand S."/>
            <person name="Jogler M."/>
            <person name="Boedeker C."/>
            <person name="Pinto D."/>
            <person name="Vollmers J."/>
            <person name="Rivas-Marin E."/>
            <person name="Kohn T."/>
            <person name="Peeters S.H."/>
            <person name="Heuer A."/>
            <person name="Rast P."/>
            <person name="Oberbeckmann S."/>
            <person name="Bunk B."/>
            <person name="Jeske O."/>
            <person name="Meyerdierks A."/>
            <person name="Storesund J.E."/>
            <person name="Kallscheuer N."/>
            <person name="Luecker S."/>
            <person name="Lage O.M."/>
            <person name="Pohl T."/>
            <person name="Merkel B.J."/>
            <person name="Hornburger P."/>
            <person name="Mueller R.-W."/>
            <person name="Bruemmer F."/>
            <person name="Labrenz M."/>
            <person name="Spormann A.M."/>
            <person name="Op Den Camp H."/>
            <person name="Overmann J."/>
            <person name="Amann R."/>
            <person name="Jetten M.S.M."/>
            <person name="Mascher T."/>
            <person name="Medema M.H."/>
            <person name="Devos D.P."/>
            <person name="Kaster A.-K."/>
            <person name="Ovreas L."/>
            <person name="Rohde M."/>
            <person name="Galperin M.Y."/>
            <person name="Jogler C."/>
        </authorList>
    </citation>
    <scope>NUCLEOTIDE SEQUENCE [LARGE SCALE GENOMIC DNA]</scope>
    <source>
        <strain evidence="1 2">Pla52o</strain>
    </source>
</reference>
<sequence>MRFPHTRTRLVPSMSPSPSPIANVHYKRNEGTFGDRAGFAEHRRHVMGVIAGAANSTRPSLCVLGAGNGNDLDLDILANHFDEICLVDLDTAALQQCVSRLPQAIARRITLKAGVDLSGILPTLDALQAQRSISHDQISELSELAREFPPQIELGRWDVVVSTCLVSQLIDSVVMAVGAEHPGCSDLILSVRDGHLGGIAALTKDRGASILITDFVSSDTLPQLPQVPEAELQSLVHHAVSNRNFFTGLNPAVLLERMHDWSLRRNVAVKTHPAWRWTLGPRCFAVCAIEIAP</sequence>
<dbReference type="Proteomes" id="UP000316304">
    <property type="component" value="Unassembled WGS sequence"/>
</dbReference>
<protein>
    <submittedName>
        <fullName evidence="1">Uncharacterized protein</fullName>
    </submittedName>
</protein>
<dbReference type="RefSeq" id="WP_197169250.1">
    <property type="nucleotide sequence ID" value="NZ_SJPT01000005.1"/>
</dbReference>
<evidence type="ECO:0000313" key="2">
    <source>
        <dbReference type="Proteomes" id="UP000316304"/>
    </source>
</evidence>